<accession>A0A381ZQ72</accession>
<evidence type="ECO:0008006" key="3">
    <source>
        <dbReference type="Google" id="ProtNLM"/>
    </source>
</evidence>
<evidence type="ECO:0000256" key="1">
    <source>
        <dbReference type="SAM" id="MobiDB-lite"/>
    </source>
</evidence>
<feature type="region of interest" description="Disordered" evidence="1">
    <location>
        <begin position="327"/>
        <end position="347"/>
    </location>
</feature>
<sequence length="347" mass="39662">MIMPEAILENDDSVAELAYEDLGWVGNDYDDPEISRLRDYLEASNGIRELEIVSPSEIERAASLFHRDGFVAVRDALTPEQVDWLNMGCEREIRNILAIDKHRRGNRGSHRYCFGNASKTGELLHHPEWAMLVDLPTVTPIVTAIWGAPSYLCHGGAGDFCLPGTVEYQRLHSDMADRIMWGDHVFGSFHDHRGMLTYRDLPVPRIACNFLTVDFTRINGPIRQIPGTQYSREPFPTLQEEPEWMKLSTVCPAPAGSVLIRDDRAWHGGTPNLSQEVRPILNVQYWAPWYRENTRPCMPREIYDSLSDHGKQLCQFIVTDNELETGLRPDLGRTPRLMTPEYQDEKL</sequence>
<proteinExistence type="predicted"/>
<evidence type="ECO:0000313" key="2">
    <source>
        <dbReference type="EMBL" id="SVA90917.1"/>
    </source>
</evidence>
<dbReference type="Gene3D" id="2.60.120.620">
    <property type="entry name" value="q2cbj1_9rhob like domain"/>
    <property type="match status" value="1"/>
</dbReference>
<name>A0A381ZQ72_9ZZZZ</name>
<gene>
    <name evidence="2" type="ORF">METZ01_LOCUS143771</name>
</gene>
<dbReference type="AlphaFoldDB" id="A0A381ZQ72"/>
<reference evidence="2" key="1">
    <citation type="submission" date="2018-05" db="EMBL/GenBank/DDBJ databases">
        <authorList>
            <person name="Lanie J.A."/>
            <person name="Ng W.-L."/>
            <person name="Kazmierczak K.M."/>
            <person name="Andrzejewski T.M."/>
            <person name="Davidsen T.M."/>
            <person name="Wayne K.J."/>
            <person name="Tettelin H."/>
            <person name="Glass J.I."/>
            <person name="Rusch D."/>
            <person name="Podicherti R."/>
            <person name="Tsui H.-C.T."/>
            <person name="Winkler M.E."/>
        </authorList>
    </citation>
    <scope>NUCLEOTIDE SEQUENCE</scope>
</reference>
<dbReference type="Pfam" id="PF05721">
    <property type="entry name" value="PhyH"/>
    <property type="match status" value="1"/>
</dbReference>
<organism evidence="2">
    <name type="scientific">marine metagenome</name>
    <dbReference type="NCBI Taxonomy" id="408172"/>
    <lineage>
        <taxon>unclassified sequences</taxon>
        <taxon>metagenomes</taxon>
        <taxon>ecological metagenomes</taxon>
    </lineage>
</organism>
<dbReference type="EMBL" id="UINC01022062">
    <property type="protein sequence ID" value="SVA90917.1"/>
    <property type="molecule type" value="Genomic_DNA"/>
</dbReference>
<dbReference type="InterPro" id="IPR008775">
    <property type="entry name" value="Phytyl_CoA_dOase-like"/>
</dbReference>
<dbReference type="SUPFAM" id="SSF51197">
    <property type="entry name" value="Clavaminate synthase-like"/>
    <property type="match status" value="1"/>
</dbReference>
<protein>
    <recommendedName>
        <fullName evidence="3">Phytanoyl-CoA dioxygenase family protein</fullName>
    </recommendedName>
</protein>